<evidence type="ECO:0000259" key="1">
    <source>
        <dbReference type="Pfam" id="PF22547"/>
    </source>
</evidence>
<comment type="caution">
    <text evidence="2">The sequence shown here is derived from an EMBL/GenBank/DDBJ whole genome shotgun (WGS) entry which is preliminary data.</text>
</comment>
<reference evidence="2" key="1">
    <citation type="submission" date="2022-07" db="EMBL/GenBank/DDBJ databases">
        <title>Phylogenomic reconstructions and comparative analyses of Kickxellomycotina fungi.</title>
        <authorList>
            <person name="Reynolds N.K."/>
            <person name="Stajich J.E."/>
            <person name="Barry K."/>
            <person name="Grigoriev I.V."/>
            <person name="Crous P."/>
            <person name="Smith M.E."/>
        </authorList>
    </citation>
    <scope>NUCLEOTIDE SEQUENCE</scope>
    <source>
        <strain evidence="2">RSA 567</strain>
    </source>
</reference>
<sequence length="208" mass="23252">AQWALDSLLAGSSPAKGSIAVPHRLLHTAAIPFAPHTGPGPFDTWLQQTLNYTHLGAVRAAVTQRHDTRHPLQDRGEAHVTLITPPEFSQILAPAGVTHADLIRIAQQHRVQSIAFRPICIGRQQIPDPVEPGANQVVYNLIVSSPEWLRLRWAVWDHFVALGGEPSRWDPQYHYPHVTIGFTHRDLFDQDGVHKGRNSCWRPITLVD</sequence>
<gene>
    <name evidence="2" type="ORF">H4R34_003370</name>
</gene>
<dbReference type="EMBL" id="JANBQB010000306">
    <property type="protein sequence ID" value="KAJ1977982.1"/>
    <property type="molecule type" value="Genomic_DNA"/>
</dbReference>
<name>A0A9W8B044_9FUNG</name>
<accession>A0A9W8B044</accession>
<dbReference type="InterPro" id="IPR054498">
    <property type="entry name" value="2H-SAK"/>
</dbReference>
<dbReference type="Proteomes" id="UP001151582">
    <property type="component" value="Unassembled WGS sequence"/>
</dbReference>
<feature type="non-terminal residue" evidence="2">
    <location>
        <position position="1"/>
    </location>
</feature>
<feature type="domain" description="Swiss Army Knife 2H phosphoesterase" evidence="1">
    <location>
        <begin position="45"/>
        <end position="188"/>
    </location>
</feature>
<dbReference type="Pfam" id="PF22547">
    <property type="entry name" value="2H-SAK"/>
    <property type="match status" value="1"/>
</dbReference>
<evidence type="ECO:0000313" key="2">
    <source>
        <dbReference type="EMBL" id="KAJ1977982.1"/>
    </source>
</evidence>
<dbReference type="OrthoDB" id="5545695at2759"/>
<dbReference type="SUPFAM" id="SSF55144">
    <property type="entry name" value="LigT-like"/>
    <property type="match status" value="1"/>
</dbReference>
<proteinExistence type="predicted"/>
<protein>
    <recommendedName>
        <fullName evidence="1">Swiss Army Knife 2H phosphoesterase domain-containing protein</fullName>
    </recommendedName>
</protein>
<evidence type="ECO:0000313" key="3">
    <source>
        <dbReference type="Proteomes" id="UP001151582"/>
    </source>
</evidence>
<dbReference type="InterPro" id="IPR009097">
    <property type="entry name" value="Cyclic_Pdiesterase"/>
</dbReference>
<keyword evidence="3" id="KW-1185">Reference proteome</keyword>
<dbReference type="AlphaFoldDB" id="A0A9W8B044"/>
<organism evidence="2 3">
    <name type="scientific">Dimargaris verticillata</name>
    <dbReference type="NCBI Taxonomy" id="2761393"/>
    <lineage>
        <taxon>Eukaryota</taxon>
        <taxon>Fungi</taxon>
        <taxon>Fungi incertae sedis</taxon>
        <taxon>Zoopagomycota</taxon>
        <taxon>Kickxellomycotina</taxon>
        <taxon>Dimargaritomycetes</taxon>
        <taxon>Dimargaritales</taxon>
        <taxon>Dimargaritaceae</taxon>
        <taxon>Dimargaris</taxon>
    </lineage>
</organism>